<dbReference type="Proteomes" id="UP000479132">
    <property type="component" value="Unassembled WGS sequence"/>
</dbReference>
<protein>
    <submittedName>
        <fullName evidence="1">Uncharacterized protein</fullName>
    </submittedName>
</protein>
<keyword evidence="2" id="KW-1185">Reference proteome</keyword>
<dbReference type="RefSeq" id="WP_165271450.1">
    <property type="nucleotide sequence ID" value="NZ_JAALLS010000043.1"/>
</dbReference>
<accession>A0A6M1T492</accession>
<sequence length="284" mass="33609">MNQKEYDKLANLRDYMFKTYHKHGYQAACNVLEQKKGEIDVPHYIGYKAELKFLNDYEKEFKLTVSGDVGDKNDFTGKISDDFFRIDVTTNFDYKKYEEFEPFINKGFKYKIALIDKENFELKDIVDINFPICENCEKGRLFDLVLLGNENISMAGNRSWQYDQVLFQYCNYCSISREVSRINNTVQLPDLETLQKQISDYAEGKAINQKDYDSIFQNEYENQLTRIKRFLKNEFNKIPFGLCSNSYTITNPKNADGYKETKVYWQENFLKNYIPDQFGSIIIQ</sequence>
<proteinExistence type="predicted"/>
<dbReference type="EMBL" id="JAALLS010000043">
    <property type="protein sequence ID" value="NGP90226.1"/>
    <property type="molecule type" value="Genomic_DNA"/>
</dbReference>
<dbReference type="AlphaFoldDB" id="A0A6M1T492"/>
<evidence type="ECO:0000313" key="1">
    <source>
        <dbReference type="EMBL" id="NGP90226.1"/>
    </source>
</evidence>
<comment type="caution">
    <text evidence="1">The sequence shown here is derived from an EMBL/GenBank/DDBJ whole genome shotgun (WGS) entry which is preliminary data.</text>
</comment>
<gene>
    <name evidence="1" type="ORF">G3569_17840</name>
</gene>
<name>A0A6M1T492_9BACT</name>
<reference evidence="1 2" key="1">
    <citation type="submission" date="2020-02" db="EMBL/GenBank/DDBJ databases">
        <title>Aliifodinibius halophilus 2W32, complete genome.</title>
        <authorList>
            <person name="Li Y."/>
            <person name="Wu S."/>
        </authorList>
    </citation>
    <scope>NUCLEOTIDE SEQUENCE [LARGE SCALE GENOMIC DNA]</scope>
    <source>
        <strain evidence="1 2">2W32</strain>
    </source>
</reference>
<evidence type="ECO:0000313" key="2">
    <source>
        <dbReference type="Proteomes" id="UP000479132"/>
    </source>
</evidence>
<organism evidence="1 2">
    <name type="scientific">Fodinibius halophilus</name>
    <dbReference type="NCBI Taxonomy" id="1736908"/>
    <lineage>
        <taxon>Bacteria</taxon>
        <taxon>Pseudomonadati</taxon>
        <taxon>Balneolota</taxon>
        <taxon>Balneolia</taxon>
        <taxon>Balneolales</taxon>
        <taxon>Balneolaceae</taxon>
        <taxon>Fodinibius</taxon>
    </lineage>
</organism>